<evidence type="ECO:0000256" key="3">
    <source>
        <dbReference type="ARBA" id="ARBA00023194"/>
    </source>
</evidence>
<dbReference type="Pfam" id="PF02668">
    <property type="entry name" value="TauD"/>
    <property type="match status" value="1"/>
</dbReference>
<dbReference type="Proteomes" id="UP000541185">
    <property type="component" value="Unassembled WGS sequence"/>
</dbReference>
<dbReference type="EMBL" id="JABBFX010000001">
    <property type="protein sequence ID" value="NML44813.1"/>
    <property type="molecule type" value="Genomic_DNA"/>
</dbReference>
<reference evidence="5 6" key="1">
    <citation type="submission" date="2020-04" db="EMBL/GenBank/DDBJ databases">
        <title>Ramlibacter sp. G-1-2-2 isolated from soil.</title>
        <authorList>
            <person name="Dahal R.H."/>
        </authorList>
    </citation>
    <scope>NUCLEOTIDE SEQUENCE [LARGE SCALE GENOMIC DNA]</scope>
    <source>
        <strain evidence="5 6">G-1-2-2</strain>
    </source>
</reference>
<accession>A0A848H8E6</accession>
<organism evidence="5 6">
    <name type="scientific">Ramlibacter agri</name>
    <dbReference type="NCBI Taxonomy" id="2728837"/>
    <lineage>
        <taxon>Bacteria</taxon>
        <taxon>Pseudomonadati</taxon>
        <taxon>Pseudomonadota</taxon>
        <taxon>Betaproteobacteria</taxon>
        <taxon>Burkholderiales</taxon>
        <taxon>Comamonadaceae</taxon>
        <taxon>Ramlibacter</taxon>
    </lineage>
</organism>
<feature type="domain" description="TauD/TfdA-like" evidence="4">
    <location>
        <begin position="66"/>
        <end position="310"/>
    </location>
</feature>
<dbReference type="GO" id="GO:0017000">
    <property type="term" value="P:antibiotic biosynthetic process"/>
    <property type="evidence" value="ECO:0007669"/>
    <property type="project" value="UniProtKB-KW"/>
</dbReference>
<dbReference type="PANTHER" id="PTHR10696:SF56">
    <property type="entry name" value="TAUD_TFDA-LIKE DOMAIN-CONTAINING PROTEIN"/>
    <property type="match status" value="1"/>
</dbReference>
<name>A0A848H8E6_9BURK</name>
<protein>
    <submittedName>
        <fullName evidence="5">TauD/TfdA family dioxygenase</fullName>
    </submittedName>
</protein>
<dbReference type="Gene3D" id="3.60.130.10">
    <property type="entry name" value="Clavaminate synthase-like"/>
    <property type="match status" value="1"/>
</dbReference>
<comment type="caution">
    <text evidence="5">The sequence shown here is derived from an EMBL/GenBank/DDBJ whole genome shotgun (WGS) entry which is preliminary data.</text>
</comment>
<dbReference type="InterPro" id="IPR003819">
    <property type="entry name" value="TauD/TfdA-like"/>
</dbReference>
<evidence type="ECO:0000256" key="1">
    <source>
        <dbReference type="ARBA" id="ARBA00001954"/>
    </source>
</evidence>
<evidence type="ECO:0000259" key="4">
    <source>
        <dbReference type="Pfam" id="PF02668"/>
    </source>
</evidence>
<keyword evidence="3" id="KW-0045">Antibiotic biosynthesis</keyword>
<keyword evidence="6" id="KW-1185">Reference proteome</keyword>
<keyword evidence="2" id="KW-0560">Oxidoreductase</keyword>
<dbReference type="PANTHER" id="PTHR10696">
    <property type="entry name" value="GAMMA-BUTYROBETAINE HYDROXYLASE-RELATED"/>
    <property type="match status" value="1"/>
</dbReference>
<gene>
    <name evidence="5" type="ORF">HHL11_13730</name>
</gene>
<dbReference type="AlphaFoldDB" id="A0A848H8E6"/>
<evidence type="ECO:0000313" key="6">
    <source>
        <dbReference type="Proteomes" id="UP000541185"/>
    </source>
</evidence>
<dbReference type="InterPro" id="IPR050411">
    <property type="entry name" value="AlphaKG_dependent_hydroxylases"/>
</dbReference>
<evidence type="ECO:0000256" key="2">
    <source>
        <dbReference type="ARBA" id="ARBA00023002"/>
    </source>
</evidence>
<dbReference type="SUPFAM" id="SSF51197">
    <property type="entry name" value="Clavaminate synthase-like"/>
    <property type="match status" value="1"/>
</dbReference>
<proteinExistence type="predicted"/>
<dbReference type="RefSeq" id="WP_169418916.1">
    <property type="nucleotide sequence ID" value="NZ_JABBFX010000001.1"/>
</dbReference>
<dbReference type="InterPro" id="IPR042098">
    <property type="entry name" value="TauD-like_sf"/>
</dbReference>
<comment type="cofactor">
    <cofactor evidence="1">
        <name>Fe(2+)</name>
        <dbReference type="ChEBI" id="CHEBI:29033"/>
    </cofactor>
</comment>
<keyword evidence="5" id="KW-0223">Dioxygenase</keyword>
<sequence length="364" mass="39574">MTNVQASSAADASFRWRAADLQDPARYTRWWSDEELAAFEAIANSPAASAHQAADPGPAPVLAPVLQRALDAIRRELQSGLGFVLLRGLPFERWSVDQARMATWAIAHATGVPVTQTAQGARLVDVMDTSRQQASPRQFSTSQELRLHTDPASDLIGLACVNPAAEGGDSVLASSVSVHDALAKQRPDLLALLYEGFHWHRFNEGRKGDAAVCEQRVPVFARNESGGISCRYVRSPIAAGHKEIGQPLTDAQVEALDLFDRLASSPELRIHFRMGPGDIVLVNNMTVMHARTQFTDHPEGQAPRRIFRLWLQGHPGFRDVPPVLNYFNGGECGIPVTGSQAAYDVKSLYADRASGGVANLGLRQ</sequence>
<dbReference type="GO" id="GO:0016706">
    <property type="term" value="F:2-oxoglutarate-dependent dioxygenase activity"/>
    <property type="evidence" value="ECO:0007669"/>
    <property type="project" value="UniProtKB-ARBA"/>
</dbReference>
<evidence type="ECO:0000313" key="5">
    <source>
        <dbReference type="EMBL" id="NML44813.1"/>
    </source>
</evidence>